<dbReference type="PANTHER" id="PTHR10492:SF57">
    <property type="entry name" value="ATP-DEPENDENT DNA HELICASE"/>
    <property type="match status" value="1"/>
</dbReference>
<feature type="domain" description="DNA helicase Pif1-like 2B" evidence="1">
    <location>
        <begin position="116"/>
        <end position="153"/>
    </location>
</feature>
<evidence type="ECO:0000313" key="2">
    <source>
        <dbReference type="EMBL" id="CAG8532547.1"/>
    </source>
</evidence>
<dbReference type="Proteomes" id="UP000789342">
    <property type="component" value="Unassembled WGS sequence"/>
</dbReference>
<keyword evidence="3" id="KW-1185">Reference proteome</keyword>
<dbReference type="EMBL" id="CAJVPV010002661">
    <property type="protein sequence ID" value="CAG8532547.1"/>
    <property type="molecule type" value="Genomic_DNA"/>
</dbReference>
<evidence type="ECO:0000313" key="3">
    <source>
        <dbReference type="Proteomes" id="UP000789342"/>
    </source>
</evidence>
<dbReference type="AlphaFoldDB" id="A0A9N9AK88"/>
<accession>A0A9N9AK88</accession>
<evidence type="ECO:0000259" key="1">
    <source>
        <dbReference type="Pfam" id="PF21530"/>
    </source>
</evidence>
<gene>
    <name evidence="2" type="ORF">AMORRO_LOCUS4744</name>
</gene>
<comment type="caution">
    <text evidence="2">The sequence shown here is derived from an EMBL/GenBank/DDBJ whole genome shotgun (WGS) entry which is preliminary data.</text>
</comment>
<dbReference type="PANTHER" id="PTHR10492">
    <property type="match status" value="1"/>
</dbReference>
<name>A0A9N9AK88_9GLOM</name>
<organism evidence="2 3">
    <name type="scientific">Acaulospora morrowiae</name>
    <dbReference type="NCBI Taxonomy" id="94023"/>
    <lineage>
        <taxon>Eukaryota</taxon>
        <taxon>Fungi</taxon>
        <taxon>Fungi incertae sedis</taxon>
        <taxon>Mucoromycota</taxon>
        <taxon>Glomeromycotina</taxon>
        <taxon>Glomeromycetes</taxon>
        <taxon>Diversisporales</taxon>
        <taxon>Acaulosporaceae</taxon>
        <taxon>Acaulospora</taxon>
    </lineage>
</organism>
<reference evidence="2" key="1">
    <citation type="submission" date="2021-06" db="EMBL/GenBank/DDBJ databases">
        <authorList>
            <person name="Kallberg Y."/>
            <person name="Tangrot J."/>
            <person name="Rosling A."/>
        </authorList>
    </citation>
    <scope>NUCLEOTIDE SEQUENCE</scope>
    <source>
        <strain evidence="2">CL551</strain>
    </source>
</reference>
<dbReference type="Pfam" id="PF21530">
    <property type="entry name" value="Pif1_2B_dom"/>
    <property type="match status" value="1"/>
</dbReference>
<sequence length="161" mass="18065">MRLESESKENKQYAQWLLDVGNDVNESKVAIPENMRVSPDLKSLIDAVYYNISVKGICTNQYLKDRIILSLHNDDVDAINCTILNIFPGNKWTYLSSDNVVIKKGADNIGNIYPVEYLNSFNPASMPPSKLDLKIGCPIILLHNLLPYQGLCNDAASFPFI</sequence>
<dbReference type="OrthoDB" id="3691720at2759"/>
<dbReference type="InterPro" id="IPR049163">
    <property type="entry name" value="Pif1-like_2B_dom"/>
</dbReference>
<protein>
    <submittedName>
        <fullName evidence="2">1534_t:CDS:1</fullName>
    </submittedName>
</protein>
<proteinExistence type="predicted"/>